<evidence type="ECO:0000256" key="2">
    <source>
        <dbReference type="ARBA" id="ARBA00001958"/>
    </source>
</evidence>
<gene>
    <name evidence="16" type="ORF">LCGC14_3095730</name>
</gene>
<evidence type="ECO:0000256" key="3">
    <source>
        <dbReference type="ARBA" id="ARBA00005224"/>
    </source>
</evidence>
<keyword evidence="8" id="KW-0479">Metal-binding</keyword>
<evidence type="ECO:0000256" key="7">
    <source>
        <dbReference type="ARBA" id="ARBA00022679"/>
    </source>
</evidence>
<feature type="domain" description="S-adenosylmethionine synthetase N-terminal" evidence="13">
    <location>
        <begin position="11"/>
        <end position="113"/>
    </location>
</feature>
<evidence type="ECO:0000259" key="13">
    <source>
        <dbReference type="Pfam" id="PF00438"/>
    </source>
</evidence>
<evidence type="ECO:0000256" key="5">
    <source>
        <dbReference type="ARBA" id="ARBA00012828"/>
    </source>
</evidence>
<feature type="domain" description="S-adenosylmethionine synthetase C-terminal" evidence="15">
    <location>
        <begin position="261"/>
        <end position="282"/>
    </location>
</feature>
<dbReference type="InterPro" id="IPR022628">
    <property type="entry name" value="S-AdoMet_synt_N"/>
</dbReference>
<comment type="pathway">
    <text evidence="3">Amino-acid biosynthesis; S-adenosyl-L-methionine biosynthesis; S-adenosyl-L-methionine from L-methionine: step 1/1.</text>
</comment>
<evidence type="ECO:0000256" key="8">
    <source>
        <dbReference type="ARBA" id="ARBA00022723"/>
    </source>
</evidence>
<dbReference type="InterPro" id="IPR022636">
    <property type="entry name" value="S-AdoMet_synthetase_sfam"/>
</dbReference>
<dbReference type="EMBL" id="LAZR01066557">
    <property type="protein sequence ID" value="KKK53344.1"/>
    <property type="molecule type" value="Genomic_DNA"/>
</dbReference>
<feature type="non-terminal residue" evidence="16">
    <location>
        <position position="282"/>
    </location>
</feature>
<keyword evidence="9" id="KW-0547">Nucleotide-binding</keyword>
<comment type="cofactor">
    <cofactor evidence="1">
        <name>Mg(2+)</name>
        <dbReference type="ChEBI" id="CHEBI:18420"/>
    </cofactor>
</comment>
<dbReference type="InterPro" id="IPR022630">
    <property type="entry name" value="S-AdoMet_synt_C"/>
</dbReference>
<dbReference type="GO" id="GO:0004478">
    <property type="term" value="F:methionine adenosyltransferase activity"/>
    <property type="evidence" value="ECO:0007669"/>
    <property type="project" value="UniProtKB-EC"/>
</dbReference>
<dbReference type="InterPro" id="IPR022629">
    <property type="entry name" value="S-AdoMet_synt_central"/>
</dbReference>
<sequence>MASRTAVAPTHVFTSESVTKGHPDKVSDQISDAVVDSLIAADPHARVACETLVTTGLVVLAGEVTVHNQAAEKALQDVEHTVREVIRDIGYDDPEIGFDYRSCAVLRVLHSQSGDIALGVDGLKGAKKKAKKQGAGDQGLMFGFACDETKSLMPLPIQLAHGLTAKLTEVRESGQVKWLRPDGKSQVSVAYVGLNPVGLRTVVLSTQHDESVLSPRKGTISDKARKELIRKVIKPVVQKECPQLWGGRIRYHINPTSRFLVGGPHGDTGLTGRKIIVDTYGG</sequence>
<keyword evidence="12" id="KW-0630">Potassium</keyword>
<dbReference type="EC" id="2.5.1.6" evidence="5"/>
<dbReference type="FunFam" id="3.30.300.10:FF:000003">
    <property type="entry name" value="S-adenosylmethionine synthase"/>
    <property type="match status" value="1"/>
</dbReference>
<keyword evidence="7" id="KW-0808">Transferase</keyword>
<protein>
    <recommendedName>
        <fullName evidence="5">methionine adenosyltransferase</fullName>
        <ecNumber evidence="5">2.5.1.6</ecNumber>
    </recommendedName>
</protein>
<evidence type="ECO:0000313" key="16">
    <source>
        <dbReference type="EMBL" id="KKK53344.1"/>
    </source>
</evidence>
<dbReference type="UniPathway" id="UPA00315">
    <property type="reaction ID" value="UER00080"/>
</dbReference>
<evidence type="ECO:0000256" key="11">
    <source>
        <dbReference type="ARBA" id="ARBA00022842"/>
    </source>
</evidence>
<dbReference type="AlphaFoldDB" id="A0A0F8YGP5"/>
<organism evidence="16">
    <name type="scientific">marine sediment metagenome</name>
    <dbReference type="NCBI Taxonomy" id="412755"/>
    <lineage>
        <taxon>unclassified sequences</taxon>
        <taxon>metagenomes</taxon>
        <taxon>ecological metagenomes</taxon>
    </lineage>
</organism>
<accession>A0A0F8YGP5</accession>
<evidence type="ECO:0000259" key="14">
    <source>
        <dbReference type="Pfam" id="PF02772"/>
    </source>
</evidence>
<evidence type="ECO:0000256" key="12">
    <source>
        <dbReference type="ARBA" id="ARBA00022958"/>
    </source>
</evidence>
<name>A0A0F8YGP5_9ZZZZ</name>
<comment type="caution">
    <text evidence="16">The sequence shown here is derived from an EMBL/GenBank/DDBJ whole genome shotgun (WGS) entry which is preliminary data.</text>
</comment>
<dbReference type="PANTHER" id="PTHR11964">
    <property type="entry name" value="S-ADENOSYLMETHIONINE SYNTHETASE"/>
    <property type="match status" value="1"/>
</dbReference>
<proteinExistence type="inferred from homology"/>
<dbReference type="GO" id="GO:0006556">
    <property type="term" value="P:S-adenosylmethionine biosynthetic process"/>
    <property type="evidence" value="ECO:0007669"/>
    <property type="project" value="UniProtKB-UniPathway"/>
</dbReference>
<dbReference type="Pfam" id="PF00438">
    <property type="entry name" value="S-AdoMet_synt_N"/>
    <property type="match status" value="1"/>
</dbReference>
<keyword evidence="6" id="KW-0554">One-carbon metabolism</keyword>
<dbReference type="NCBIfam" id="TIGR01034">
    <property type="entry name" value="metK"/>
    <property type="match status" value="1"/>
</dbReference>
<comment type="similarity">
    <text evidence="4">Belongs to the AdoMet synthase family.</text>
</comment>
<dbReference type="Pfam" id="PF02773">
    <property type="entry name" value="S-AdoMet_synt_C"/>
    <property type="match status" value="1"/>
</dbReference>
<evidence type="ECO:0000256" key="1">
    <source>
        <dbReference type="ARBA" id="ARBA00001946"/>
    </source>
</evidence>
<feature type="domain" description="S-adenosylmethionine synthetase central" evidence="14">
    <location>
        <begin position="132"/>
        <end position="259"/>
    </location>
</feature>
<evidence type="ECO:0000256" key="4">
    <source>
        <dbReference type="ARBA" id="ARBA00009685"/>
    </source>
</evidence>
<dbReference type="GO" id="GO:0006730">
    <property type="term" value="P:one-carbon metabolic process"/>
    <property type="evidence" value="ECO:0007669"/>
    <property type="project" value="UniProtKB-KW"/>
</dbReference>
<dbReference type="Gene3D" id="3.30.300.10">
    <property type="match status" value="2"/>
</dbReference>
<dbReference type="InterPro" id="IPR002133">
    <property type="entry name" value="S-AdoMet_synthetase"/>
</dbReference>
<reference evidence="16" key="1">
    <citation type="journal article" date="2015" name="Nature">
        <title>Complex archaea that bridge the gap between prokaryotes and eukaryotes.</title>
        <authorList>
            <person name="Spang A."/>
            <person name="Saw J.H."/>
            <person name="Jorgensen S.L."/>
            <person name="Zaremba-Niedzwiedzka K."/>
            <person name="Martijn J."/>
            <person name="Lind A.E."/>
            <person name="van Eijk R."/>
            <person name="Schleper C."/>
            <person name="Guy L."/>
            <person name="Ettema T.J."/>
        </authorList>
    </citation>
    <scope>NUCLEOTIDE SEQUENCE</scope>
</reference>
<dbReference type="SUPFAM" id="SSF55973">
    <property type="entry name" value="S-adenosylmethionine synthetase"/>
    <property type="match status" value="3"/>
</dbReference>
<dbReference type="GO" id="GO:0046872">
    <property type="term" value="F:metal ion binding"/>
    <property type="evidence" value="ECO:0007669"/>
    <property type="project" value="UniProtKB-KW"/>
</dbReference>
<keyword evidence="10" id="KW-0067">ATP-binding</keyword>
<evidence type="ECO:0000256" key="6">
    <source>
        <dbReference type="ARBA" id="ARBA00022563"/>
    </source>
</evidence>
<keyword evidence="11" id="KW-0460">Magnesium</keyword>
<dbReference type="GO" id="GO:0005524">
    <property type="term" value="F:ATP binding"/>
    <property type="evidence" value="ECO:0007669"/>
    <property type="project" value="UniProtKB-KW"/>
</dbReference>
<evidence type="ECO:0000256" key="10">
    <source>
        <dbReference type="ARBA" id="ARBA00022840"/>
    </source>
</evidence>
<evidence type="ECO:0000256" key="9">
    <source>
        <dbReference type="ARBA" id="ARBA00022741"/>
    </source>
</evidence>
<comment type="cofactor">
    <cofactor evidence="2">
        <name>K(+)</name>
        <dbReference type="ChEBI" id="CHEBI:29103"/>
    </cofactor>
</comment>
<dbReference type="Pfam" id="PF02772">
    <property type="entry name" value="S-AdoMet_synt_M"/>
    <property type="match status" value="1"/>
</dbReference>
<dbReference type="InterPro" id="IPR022631">
    <property type="entry name" value="ADOMET_SYNTHASE_CS"/>
</dbReference>
<dbReference type="PROSITE" id="PS00376">
    <property type="entry name" value="ADOMET_SYNTHASE_1"/>
    <property type="match status" value="1"/>
</dbReference>
<evidence type="ECO:0000259" key="15">
    <source>
        <dbReference type="Pfam" id="PF02773"/>
    </source>
</evidence>